<dbReference type="InterPro" id="IPR036388">
    <property type="entry name" value="WH-like_DNA-bd_sf"/>
</dbReference>
<dbReference type="GO" id="GO:0045892">
    <property type="term" value="P:negative regulation of DNA-templated transcription"/>
    <property type="evidence" value="ECO:0007669"/>
    <property type="project" value="TreeGrafter"/>
</dbReference>
<keyword evidence="7" id="KW-1185">Reference proteome</keyword>
<dbReference type="InterPro" id="IPR029016">
    <property type="entry name" value="GAF-like_dom_sf"/>
</dbReference>
<keyword evidence="3" id="KW-0804">Transcription</keyword>
<organism evidence="6 7">
    <name type="scientific">Natranaeroarchaeum sulfidigenes</name>
    <dbReference type="NCBI Taxonomy" id="2784880"/>
    <lineage>
        <taxon>Archaea</taxon>
        <taxon>Methanobacteriati</taxon>
        <taxon>Methanobacteriota</taxon>
        <taxon>Stenosarchaea group</taxon>
        <taxon>Halobacteria</taxon>
        <taxon>Halobacteriales</taxon>
        <taxon>Natronoarchaeaceae</taxon>
        <taxon>Natranaeroarchaeum</taxon>
    </lineage>
</organism>
<dbReference type="SUPFAM" id="SSF46785">
    <property type="entry name" value="Winged helix' DNA-binding domain"/>
    <property type="match status" value="1"/>
</dbReference>
<evidence type="ECO:0000313" key="6">
    <source>
        <dbReference type="EMBL" id="QSG01469.1"/>
    </source>
</evidence>
<dbReference type="InterPro" id="IPR011991">
    <property type="entry name" value="ArsR-like_HTH"/>
</dbReference>
<reference evidence="6" key="1">
    <citation type="submission" date="2020-11" db="EMBL/GenBank/DDBJ databases">
        <title>Carbohydrate-dependent, anaerobic sulfur respiration: A novel catabolism in halophilic archaea.</title>
        <authorList>
            <person name="Sorokin D.Y."/>
            <person name="Messina E."/>
            <person name="Smedile F."/>
            <person name="La Cono V."/>
            <person name="Hallsworth J.E."/>
            <person name="Yakimov M.M."/>
        </authorList>
    </citation>
    <scope>NUCLEOTIDE SEQUENCE</scope>
    <source>
        <strain evidence="6">AArc-S</strain>
    </source>
</reference>
<dbReference type="Gene3D" id="1.10.10.10">
    <property type="entry name" value="Winged helix-like DNA-binding domain superfamily/Winged helix DNA-binding domain"/>
    <property type="match status" value="1"/>
</dbReference>
<dbReference type="InterPro" id="IPR005471">
    <property type="entry name" value="Tscrpt_reg_IclR_N"/>
</dbReference>
<evidence type="ECO:0000256" key="1">
    <source>
        <dbReference type="ARBA" id="ARBA00023015"/>
    </source>
</evidence>
<sequence>MGMSDPKNRYIKSVEHALDIVEHVSEQGPIGVSELAKQIDMPKSTVYVHLQTLKKHGYINKEDDKYDIGLRFLETGSYARRRRGIYRSAREEVDKLASEVEEAAHLGVEQNGKRVILYKSEFGDAIYDNTSTGEFTHMHWTAIGKVLLAHMTTSRVTEIVKKHGLPSATSKTITDKEDLFDALERIRDRGIAVENEERRSGVVAIAVPIFDTTTGDVVAAISVSGPRQRIVMGEEEEIKQDIIEAVRNRANVAELRYNHY</sequence>
<evidence type="ECO:0000256" key="3">
    <source>
        <dbReference type="ARBA" id="ARBA00023163"/>
    </source>
</evidence>
<protein>
    <submittedName>
        <fullName evidence="6">DNA-binding transcriptional regulator, IclR family</fullName>
    </submittedName>
</protein>
<proteinExistence type="predicted"/>
<dbReference type="Gene3D" id="3.30.450.40">
    <property type="match status" value="1"/>
</dbReference>
<gene>
    <name evidence="6" type="primary">iclR</name>
    <name evidence="6" type="ORF">AArcS_0234</name>
</gene>
<feature type="domain" description="HTH iclR-type" evidence="4">
    <location>
        <begin position="11"/>
        <end position="70"/>
    </location>
</feature>
<dbReference type="GO" id="GO:0003700">
    <property type="term" value="F:DNA-binding transcription factor activity"/>
    <property type="evidence" value="ECO:0007669"/>
    <property type="project" value="TreeGrafter"/>
</dbReference>
<dbReference type="PROSITE" id="PS51078">
    <property type="entry name" value="ICLR_ED"/>
    <property type="match status" value="1"/>
</dbReference>
<keyword evidence="1" id="KW-0805">Transcription regulation</keyword>
<evidence type="ECO:0000259" key="4">
    <source>
        <dbReference type="PROSITE" id="PS51077"/>
    </source>
</evidence>
<evidence type="ECO:0000256" key="2">
    <source>
        <dbReference type="ARBA" id="ARBA00023125"/>
    </source>
</evidence>
<dbReference type="PANTHER" id="PTHR30136:SF35">
    <property type="entry name" value="HTH-TYPE TRANSCRIPTIONAL REGULATOR RV1719"/>
    <property type="match status" value="1"/>
</dbReference>
<evidence type="ECO:0000259" key="5">
    <source>
        <dbReference type="PROSITE" id="PS51078"/>
    </source>
</evidence>
<feature type="domain" description="IclR-ED" evidence="5">
    <location>
        <begin position="71"/>
        <end position="259"/>
    </location>
</feature>
<dbReference type="AlphaFoldDB" id="A0A897MR64"/>
<dbReference type="CDD" id="cd00090">
    <property type="entry name" value="HTH_ARSR"/>
    <property type="match status" value="1"/>
</dbReference>
<dbReference type="Pfam" id="PF01614">
    <property type="entry name" value="IclR_C"/>
    <property type="match status" value="1"/>
</dbReference>
<dbReference type="Proteomes" id="UP000663586">
    <property type="component" value="Chromosome"/>
</dbReference>
<accession>A0A897MR64</accession>
<dbReference type="PROSITE" id="PS51077">
    <property type="entry name" value="HTH_ICLR"/>
    <property type="match status" value="1"/>
</dbReference>
<dbReference type="GO" id="GO:0003677">
    <property type="term" value="F:DNA binding"/>
    <property type="evidence" value="ECO:0007669"/>
    <property type="project" value="UniProtKB-KW"/>
</dbReference>
<dbReference type="SMART" id="SM00346">
    <property type="entry name" value="HTH_ICLR"/>
    <property type="match status" value="1"/>
</dbReference>
<dbReference type="Pfam" id="PF09339">
    <property type="entry name" value="HTH_IclR"/>
    <property type="match status" value="1"/>
</dbReference>
<dbReference type="PANTHER" id="PTHR30136">
    <property type="entry name" value="HELIX-TURN-HELIX TRANSCRIPTIONAL REGULATOR, ICLR FAMILY"/>
    <property type="match status" value="1"/>
</dbReference>
<dbReference type="InterPro" id="IPR036390">
    <property type="entry name" value="WH_DNA-bd_sf"/>
</dbReference>
<dbReference type="InterPro" id="IPR050707">
    <property type="entry name" value="HTH_MetabolicPath_Reg"/>
</dbReference>
<dbReference type="InterPro" id="IPR014757">
    <property type="entry name" value="Tscrpt_reg_IclR_C"/>
</dbReference>
<dbReference type="EMBL" id="CP064786">
    <property type="protein sequence ID" value="QSG01469.1"/>
    <property type="molecule type" value="Genomic_DNA"/>
</dbReference>
<evidence type="ECO:0000313" key="7">
    <source>
        <dbReference type="Proteomes" id="UP000663586"/>
    </source>
</evidence>
<dbReference type="KEGG" id="hara:AArcS_0234"/>
<keyword evidence="2 6" id="KW-0238">DNA-binding</keyword>
<name>A0A897MR64_9EURY</name>
<dbReference type="SUPFAM" id="SSF55781">
    <property type="entry name" value="GAF domain-like"/>
    <property type="match status" value="1"/>
</dbReference>